<name>A0A9P6PP17_9FUNG</name>
<keyword evidence="4" id="KW-1185">Reference proteome</keyword>
<dbReference type="PIRSF" id="PIRSF001771">
    <property type="entry name" value="Cyclin_A_B_D_E"/>
    <property type="match status" value="1"/>
</dbReference>
<dbReference type="EMBL" id="JAAAJB010001002">
    <property type="protein sequence ID" value="KAG0249432.1"/>
    <property type="molecule type" value="Genomic_DNA"/>
</dbReference>
<dbReference type="Proteomes" id="UP000807716">
    <property type="component" value="Unassembled WGS sequence"/>
</dbReference>
<keyword evidence="1" id="KW-0195">Cyclin</keyword>
<dbReference type="InterPro" id="IPR046965">
    <property type="entry name" value="Cyclin_A/B-like"/>
</dbReference>
<dbReference type="Pfam" id="PF00134">
    <property type="entry name" value="Cyclin_N"/>
    <property type="match status" value="1"/>
</dbReference>
<comment type="caution">
    <text evidence="3">The sequence shown here is derived from an EMBL/GenBank/DDBJ whole genome shotgun (WGS) entry which is preliminary data.</text>
</comment>
<feature type="non-terminal residue" evidence="3">
    <location>
        <position position="1"/>
    </location>
</feature>
<dbReference type="GO" id="GO:0044772">
    <property type="term" value="P:mitotic cell cycle phase transition"/>
    <property type="evidence" value="ECO:0007669"/>
    <property type="project" value="InterPro"/>
</dbReference>
<feature type="domain" description="Cyclin-like" evidence="2">
    <location>
        <begin position="15"/>
        <end position="103"/>
    </location>
</feature>
<evidence type="ECO:0000313" key="4">
    <source>
        <dbReference type="Proteomes" id="UP000807716"/>
    </source>
</evidence>
<evidence type="ECO:0000256" key="1">
    <source>
        <dbReference type="RuleBase" id="RU000383"/>
    </source>
</evidence>
<dbReference type="GO" id="GO:0016538">
    <property type="term" value="F:cyclin-dependent protein serine/threonine kinase regulator activity"/>
    <property type="evidence" value="ECO:0007669"/>
    <property type="project" value="InterPro"/>
</dbReference>
<dbReference type="SMART" id="SM00385">
    <property type="entry name" value="CYCLIN"/>
    <property type="match status" value="1"/>
</dbReference>
<dbReference type="PANTHER" id="PTHR10177">
    <property type="entry name" value="CYCLINS"/>
    <property type="match status" value="1"/>
</dbReference>
<evidence type="ECO:0000313" key="3">
    <source>
        <dbReference type="EMBL" id="KAG0249432.1"/>
    </source>
</evidence>
<reference evidence="3" key="1">
    <citation type="journal article" date="2020" name="Fungal Divers.">
        <title>Resolving the Mortierellaceae phylogeny through synthesis of multi-gene phylogenetics and phylogenomics.</title>
        <authorList>
            <person name="Vandepol N."/>
            <person name="Liber J."/>
            <person name="Desiro A."/>
            <person name="Na H."/>
            <person name="Kennedy M."/>
            <person name="Barry K."/>
            <person name="Grigoriev I.V."/>
            <person name="Miller A.N."/>
            <person name="O'Donnell K."/>
            <person name="Stajich J.E."/>
            <person name="Bonito G."/>
        </authorList>
    </citation>
    <scope>NUCLEOTIDE SEQUENCE</scope>
    <source>
        <strain evidence="3">BC1065</strain>
    </source>
</reference>
<dbReference type="InterPro" id="IPR006671">
    <property type="entry name" value="Cyclin_N"/>
</dbReference>
<organism evidence="3 4">
    <name type="scientific">Actinomortierella ambigua</name>
    <dbReference type="NCBI Taxonomy" id="1343610"/>
    <lineage>
        <taxon>Eukaryota</taxon>
        <taxon>Fungi</taxon>
        <taxon>Fungi incertae sedis</taxon>
        <taxon>Mucoromycota</taxon>
        <taxon>Mortierellomycotina</taxon>
        <taxon>Mortierellomycetes</taxon>
        <taxon>Mortierellales</taxon>
        <taxon>Mortierellaceae</taxon>
        <taxon>Actinomortierella</taxon>
    </lineage>
</organism>
<sequence length="201" mass="22754">QHPGITGTTRCVLVDWLIHLGYFILGMQSETIHHGVYLLDRYLIEHEEEVNVNRLQCISVAALLVAGKLVETATRLSTNALSYACSRTFSAQNITDQELDLLKTLKFELTVASVSTFAQYFKQALEIDEDVDYFIDAIMLALEAKGRVWTEEMRMLSGYAQQALAPCVEVFLQTLKNIRETIPCTFPGLQEKYPKAELNFL</sequence>
<gene>
    <name evidence="3" type="ORF">DFQ27_000140</name>
</gene>
<dbReference type="InterPro" id="IPR036915">
    <property type="entry name" value="Cyclin-like_sf"/>
</dbReference>
<accession>A0A9P6PP17</accession>
<proteinExistence type="inferred from homology"/>
<dbReference type="InterPro" id="IPR039361">
    <property type="entry name" value="Cyclin"/>
</dbReference>
<dbReference type="InterPro" id="IPR013763">
    <property type="entry name" value="Cyclin-like_dom"/>
</dbReference>
<dbReference type="AlphaFoldDB" id="A0A9P6PP17"/>
<dbReference type="Gene3D" id="1.10.472.10">
    <property type="entry name" value="Cyclin-like"/>
    <property type="match status" value="1"/>
</dbReference>
<dbReference type="SUPFAM" id="SSF47954">
    <property type="entry name" value="Cyclin-like"/>
    <property type="match status" value="2"/>
</dbReference>
<protein>
    <recommendedName>
        <fullName evidence="2">Cyclin-like domain-containing protein</fullName>
    </recommendedName>
</protein>
<comment type="similarity">
    <text evidence="1">Belongs to the cyclin family.</text>
</comment>
<dbReference type="OrthoDB" id="5590282at2759"/>
<evidence type="ECO:0000259" key="2">
    <source>
        <dbReference type="SMART" id="SM00385"/>
    </source>
</evidence>